<dbReference type="PANTHER" id="PTHR33096">
    <property type="entry name" value="CXC2 DOMAIN-CONTAINING PROTEIN"/>
    <property type="match status" value="1"/>
</dbReference>
<dbReference type="Pfam" id="PF18802">
    <property type="entry name" value="CxC1"/>
    <property type="match status" value="1"/>
</dbReference>
<evidence type="ECO:0000259" key="1">
    <source>
        <dbReference type="Pfam" id="PF18802"/>
    </source>
</evidence>
<accession>A0A9P6NQB6</accession>
<keyword evidence="3" id="KW-1185">Reference proteome</keyword>
<dbReference type="AlphaFoldDB" id="A0A9P6NQB6"/>
<feature type="non-terminal residue" evidence="2">
    <location>
        <position position="1"/>
    </location>
</feature>
<reference evidence="2" key="1">
    <citation type="submission" date="2013-11" db="EMBL/GenBank/DDBJ databases">
        <title>Genome sequence of the fusiform rust pathogen reveals effectors for host alternation and coevolution with pine.</title>
        <authorList>
            <consortium name="DOE Joint Genome Institute"/>
            <person name="Smith K."/>
            <person name="Pendleton A."/>
            <person name="Kubisiak T."/>
            <person name="Anderson C."/>
            <person name="Salamov A."/>
            <person name="Aerts A."/>
            <person name="Riley R."/>
            <person name="Clum A."/>
            <person name="Lindquist E."/>
            <person name="Ence D."/>
            <person name="Campbell M."/>
            <person name="Kronenberg Z."/>
            <person name="Feau N."/>
            <person name="Dhillon B."/>
            <person name="Hamelin R."/>
            <person name="Burleigh J."/>
            <person name="Smith J."/>
            <person name="Yandell M."/>
            <person name="Nelson C."/>
            <person name="Grigoriev I."/>
            <person name="Davis J."/>
        </authorList>
    </citation>
    <scope>NUCLEOTIDE SEQUENCE</scope>
    <source>
        <strain evidence="2">G11</strain>
    </source>
</reference>
<dbReference type="InterPro" id="IPR041320">
    <property type="entry name" value="CxC1"/>
</dbReference>
<gene>
    <name evidence="2" type="ORF">CROQUDRAFT_42503</name>
</gene>
<dbReference type="EMBL" id="MU167245">
    <property type="protein sequence ID" value="KAG0147631.1"/>
    <property type="molecule type" value="Genomic_DNA"/>
</dbReference>
<dbReference type="PANTHER" id="PTHR33096:SF1">
    <property type="entry name" value="CXC1-LIKE CYSTEINE CLUSTER ASSOCIATED WITH KDZ TRANSPOSASES DOMAIN-CONTAINING PROTEIN"/>
    <property type="match status" value="1"/>
</dbReference>
<evidence type="ECO:0000313" key="2">
    <source>
        <dbReference type="EMBL" id="KAG0147631.1"/>
    </source>
</evidence>
<name>A0A9P6NQB6_9BASI</name>
<evidence type="ECO:0000313" key="3">
    <source>
        <dbReference type="Proteomes" id="UP000886653"/>
    </source>
</evidence>
<dbReference type="OrthoDB" id="2498779at2759"/>
<organism evidence="2 3">
    <name type="scientific">Cronartium quercuum f. sp. fusiforme G11</name>
    <dbReference type="NCBI Taxonomy" id="708437"/>
    <lineage>
        <taxon>Eukaryota</taxon>
        <taxon>Fungi</taxon>
        <taxon>Dikarya</taxon>
        <taxon>Basidiomycota</taxon>
        <taxon>Pucciniomycotina</taxon>
        <taxon>Pucciniomycetes</taxon>
        <taxon>Pucciniales</taxon>
        <taxon>Coleosporiaceae</taxon>
        <taxon>Cronartium</taxon>
    </lineage>
</organism>
<comment type="caution">
    <text evidence="2">The sequence shown here is derived from an EMBL/GenBank/DDBJ whole genome shotgun (WGS) entry which is preliminary data.</text>
</comment>
<feature type="domain" description="CxC1-like cysteine cluster associated with KDZ transposases" evidence="1">
    <location>
        <begin position="1"/>
        <end position="51"/>
    </location>
</feature>
<protein>
    <recommendedName>
        <fullName evidence="1">CxC1-like cysteine cluster associated with KDZ transposases domain-containing protein</fullName>
    </recommendedName>
</protein>
<sequence>LIRQGYLGGSPKKPRTALSLQLLQFYHILWKECSTALQHFSQAIDEYLDAHNELILVKDLYNPQQWWNTLTSAVYCYCQIIKMKKKLQFHACNLNSLEGLETNFPQCFGPGLSNNQSNASDIQNINEPDYLVAFDRNFQHGQNQAASHELEEINLFYPLTFLEPKEIDEGKPQGQGILVNDEPVCIY</sequence>
<dbReference type="Proteomes" id="UP000886653">
    <property type="component" value="Unassembled WGS sequence"/>
</dbReference>
<proteinExistence type="predicted"/>